<keyword evidence="3" id="KW-0597">Phosphoprotein</keyword>
<feature type="region of interest" description="Disordered" evidence="7">
    <location>
        <begin position="176"/>
        <end position="195"/>
    </location>
</feature>
<feature type="region of interest" description="Disordered" evidence="7">
    <location>
        <begin position="408"/>
        <end position="427"/>
    </location>
</feature>
<feature type="compositionally biased region" description="Basic residues" evidence="7">
    <location>
        <begin position="146"/>
        <end position="155"/>
    </location>
</feature>
<feature type="region of interest" description="Disordered" evidence="7">
    <location>
        <begin position="971"/>
        <end position="993"/>
    </location>
</feature>
<feature type="compositionally biased region" description="Polar residues" evidence="7">
    <location>
        <begin position="797"/>
        <end position="818"/>
    </location>
</feature>
<keyword evidence="5" id="KW-0539">Nucleus</keyword>
<dbReference type="OrthoDB" id="9947694at2759"/>
<dbReference type="AlphaFoldDB" id="A0A8J6KDS2"/>
<feature type="region of interest" description="Disordered" evidence="7">
    <location>
        <begin position="135"/>
        <end position="162"/>
    </location>
</feature>
<evidence type="ECO:0000256" key="5">
    <source>
        <dbReference type="ARBA" id="ARBA00023242"/>
    </source>
</evidence>
<gene>
    <name evidence="9" type="ORF">GDO78_004859</name>
</gene>
<evidence type="ECO:0000256" key="2">
    <source>
        <dbReference type="ARBA" id="ARBA00022499"/>
    </source>
</evidence>
<evidence type="ECO:0000313" key="9">
    <source>
        <dbReference type="EMBL" id="KAG9488541.1"/>
    </source>
</evidence>
<evidence type="ECO:0000259" key="8">
    <source>
        <dbReference type="Pfam" id="PF15276"/>
    </source>
</evidence>
<evidence type="ECO:0000313" key="10">
    <source>
        <dbReference type="Proteomes" id="UP000770717"/>
    </source>
</evidence>
<feature type="compositionally biased region" description="Basic and acidic residues" evidence="7">
    <location>
        <begin position="654"/>
        <end position="676"/>
    </location>
</feature>
<name>A0A8J6KDS2_ELECQ</name>
<feature type="compositionally biased region" description="Basic residues" evidence="7">
    <location>
        <begin position="754"/>
        <end position="768"/>
    </location>
</feature>
<evidence type="ECO:0000256" key="3">
    <source>
        <dbReference type="ARBA" id="ARBA00022553"/>
    </source>
</evidence>
<feature type="compositionally biased region" description="Pro residues" evidence="7">
    <location>
        <begin position="106"/>
        <end position="116"/>
    </location>
</feature>
<evidence type="ECO:0000256" key="6">
    <source>
        <dbReference type="ARBA" id="ARBA00023306"/>
    </source>
</evidence>
<feature type="compositionally biased region" description="Basic residues" evidence="7">
    <location>
        <begin position="587"/>
        <end position="598"/>
    </location>
</feature>
<feature type="region of interest" description="Disordered" evidence="7">
    <location>
        <begin position="434"/>
        <end position="712"/>
    </location>
</feature>
<keyword evidence="10" id="KW-1185">Reference proteome</keyword>
<dbReference type="InterPro" id="IPR029334">
    <property type="entry name" value="PP1-bd"/>
</dbReference>
<evidence type="ECO:0000256" key="7">
    <source>
        <dbReference type="SAM" id="MobiDB-lite"/>
    </source>
</evidence>
<feature type="compositionally biased region" description="Polar residues" evidence="7">
    <location>
        <begin position="14"/>
        <end position="23"/>
    </location>
</feature>
<feature type="domain" description="PP1-binding" evidence="8">
    <location>
        <begin position="394"/>
        <end position="455"/>
    </location>
</feature>
<dbReference type="Pfam" id="PF15276">
    <property type="entry name" value="PP1_bind"/>
    <property type="match status" value="1"/>
</dbReference>
<comment type="caution">
    <text evidence="9">The sequence shown here is derived from an EMBL/GenBank/DDBJ whole genome shotgun (WGS) entry which is preliminary data.</text>
</comment>
<organism evidence="9 10">
    <name type="scientific">Eleutherodactylus coqui</name>
    <name type="common">Puerto Rican coqui</name>
    <dbReference type="NCBI Taxonomy" id="57060"/>
    <lineage>
        <taxon>Eukaryota</taxon>
        <taxon>Metazoa</taxon>
        <taxon>Chordata</taxon>
        <taxon>Craniata</taxon>
        <taxon>Vertebrata</taxon>
        <taxon>Euteleostomi</taxon>
        <taxon>Amphibia</taxon>
        <taxon>Batrachia</taxon>
        <taxon>Anura</taxon>
        <taxon>Neobatrachia</taxon>
        <taxon>Hyloidea</taxon>
        <taxon>Eleutherodactylidae</taxon>
        <taxon>Eleutherodactylinae</taxon>
        <taxon>Eleutherodactylus</taxon>
        <taxon>Eleutherodactylus</taxon>
    </lineage>
</organism>
<keyword evidence="2" id="KW-1017">Isopeptide bond</keyword>
<dbReference type="PANTHER" id="PTHR21603">
    <property type="entry name" value="ANTIGEN KI-67-LIKE PROTEIN"/>
    <property type="match status" value="1"/>
</dbReference>
<protein>
    <recommendedName>
        <fullName evidence="8">PP1-binding domain-containing protein</fullName>
    </recommendedName>
</protein>
<dbReference type="GO" id="GO:0007088">
    <property type="term" value="P:regulation of mitotic nuclear division"/>
    <property type="evidence" value="ECO:0007669"/>
    <property type="project" value="TreeGrafter"/>
</dbReference>
<proteinExistence type="predicted"/>
<feature type="region of interest" description="Disordered" evidence="7">
    <location>
        <begin position="374"/>
        <end position="394"/>
    </location>
</feature>
<comment type="subcellular location">
    <subcellularLocation>
        <location evidence="1">Nucleus</location>
    </subcellularLocation>
</comment>
<feature type="region of interest" description="Disordered" evidence="7">
    <location>
        <begin position="79"/>
        <end position="119"/>
    </location>
</feature>
<feature type="region of interest" description="Disordered" evidence="7">
    <location>
        <begin position="1"/>
        <end position="37"/>
    </location>
</feature>
<dbReference type="EMBL" id="WNTK01000002">
    <property type="protein sequence ID" value="KAG9488541.1"/>
    <property type="molecule type" value="Genomic_DNA"/>
</dbReference>
<feature type="compositionally biased region" description="Low complexity" evidence="7">
    <location>
        <begin position="609"/>
        <end position="620"/>
    </location>
</feature>
<reference evidence="9" key="1">
    <citation type="thesis" date="2020" institute="ProQuest LLC" country="789 East Eisenhower Parkway, Ann Arbor, MI, USA">
        <title>Comparative Genomics and Chromosome Evolution.</title>
        <authorList>
            <person name="Mudd A.B."/>
        </authorList>
    </citation>
    <scope>NUCLEOTIDE SEQUENCE</scope>
    <source>
        <strain evidence="9">HN-11 Male</strain>
        <tissue evidence="9">Kidney and liver</tissue>
    </source>
</reference>
<dbReference type="GO" id="GO:0051983">
    <property type="term" value="P:regulation of chromosome segregation"/>
    <property type="evidence" value="ECO:0007669"/>
    <property type="project" value="TreeGrafter"/>
</dbReference>
<accession>A0A8J6KDS2</accession>
<dbReference type="Proteomes" id="UP000770717">
    <property type="component" value="Unassembled WGS sequence"/>
</dbReference>
<evidence type="ECO:0000256" key="4">
    <source>
        <dbReference type="ARBA" id="ARBA00022843"/>
    </source>
</evidence>
<dbReference type="PANTHER" id="PTHR21603:SF16">
    <property type="entry name" value="CELL DIVISION CYCLE-ASSOCIATED PROTEIN 2"/>
    <property type="match status" value="1"/>
</dbReference>
<feature type="region of interest" description="Disordered" evidence="7">
    <location>
        <begin position="726"/>
        <end position="840"/>
    </location>
</feature>
<evidence type="ECO:0000256" key="1">
    <source>
        <dbReference type="ARBA" id="ARBA00004123"/>
    </source>
</evidence>
<feature type="region of interest" description="Disordered" evidence="7">
    <location>
        <begin position="220"/>
        <end position="284"/>
    </location>
</feature>
<dbReference type="GO" id="GO:0005694">
    <property type="term" value="C:chromosome"/>
    <property type="evidence" value="ECO:0007669"/>
    <property type="project" value="TreeGrafter"/>
</dbReference>
<feature type="compositionally biased region" description="Basic residues" evidence="7">
    <location>
        <begin position="826"/>
        <end position="835"/>
    </location>
</feature>
<sequence length="1004" mass="109493">MARRSVLQEIPIQVPQTEQQSYDVISEEDSPPYNKPVPAARLHARYISNDESKENITPTQLEGIYKEGQLTVLDSVNIGELLGDEPGPSAQDRDGTTAAASMATPEGPPDELPPCRTPLDFSTVTLGDLGISSESFTTKCAGKSPRSLHKHRRRSTIGVRGSPEMNFLIRQIALQRSNRKSEPEPLDNPFPSPRNSILREKISAFRNAFQAVEEAEGKLSFPGFSQVEERQSEKGEEELTAEPPEKRKKVCDSSDLGVTDAPCRPPVTLFSESPQISVPEKTSESDCSLASRLLTEVPSEPVQVQSDESQILPSSSRCRKRKVMFASLISPPEGEPSPPLITESSPGPILKPALKKTPISHFVHFCVGFREENRAVSSQESTNDATNRPEDSIRKRVTFGRELSPELFDKSLPANTPLRRGSTPYRQHTLDATPTAELLPCHSPREPMPQPDFGDRDEEELLQPLTLCFDAESSDCDSPRSSPLPEHKEESGPEEEAADPARSSGDGHDVLMSTEEPAEETADLVNESFLLPPEVSPAETRKTRPSRKRQLSSAKKKPDSNGSKVRSTARKTSKSVIVRKMQVSRGKGQKKRGKSKKPAHSDREIVSKIPLLSPIPELPECGPTPPASTSRGPPCVGKSLGKNLLKKVRAPTRAGKDHLTLEAPQEKNVDEKDPERQTVCVVEDVQTPDALGDPPPEDMKVSEISGDLPGSDVLDLATPVSIECSPSTTAIKVTDDMSKQTNSLPPSSKEKISKSKYTKRRSSTHKYTSHATVTSGWDEGADHTSCKQEASVDEPMQVTSAPSVTSTGSSLDMENASPSKPPITTHLKKSRRSSRNHQVSSILSATTLAEVAPATLPQPTYHSDSSMIDSCLPLDEVLQFPQRENKVRRSMRLRRDSGVIGLSWVEGNGGNDTTGRRKSLNYFANSALPVESAGHSPSKENGSACHVLNIARTARRRTIGTSTIQESVLASDTKQRRSSRFHKAPTITSTGDEVVHSTLAPDVL</sequence>
<feature type="compositionally biased region" description="Polar residues" evidence="7">
    <location>
        <begin position="375"/>
        <end position="386"/>
    </location>
</feature>
<keyword evidence="4" id="KW-0832">Ubl conjugation</keyword>
<dbReference type="GO" id="GO:0005634">
    <property type="term" value="C:nucleus"/>
    <property type="evidence" value="ECO:0007669"/>
    <property type="project" value="UniProtKB-SubCell"/>
</dbReference>
<keyword evidence="6" id="KW-0131">Cell cycle</keyword>